<dbReference type="InterPro" id="IPR022742">
    <property type="entry name" value="Hydrolase_4"/>
</dbReference>
<name>A0ABW8KBB5_9GAMM</name>
<feature type="domain" description="Serine aminopeptidase S33" evidence="2">
    <location>
        <begin position="197"/>
        <end position="294"/>
    </location>
</feature>
<sequence>MKLRSIMPAVAIAALLSAPAVRAADALSPACVAHAAASLDALAHGDYAGARKDFGKAIADKLDAAKLEQVWKQLQETMGAYQSHDTVGQKTLAGHAVAAATLSFANMQLGFAAACDAQDKITSYRFVPAEALASTAVQAHVEADGVRVSPLDVPTPVGPLHGALTLPAGAGPFPAVVLVAGSGAHDMDETVGPNKPFRDIAEGLASAGIATLRYDKRAFDHPEGNAGLVIDAEVTDDAVAAAHLLAQQKGIDPRRVFVLGHSLGAMMAPRIGQRDPQLAGLVLMAAPARPLLDVSAEQVRELGARDHESAAQIAAGVQAIAAEQKLLAGADAQHPPAGAFAGLPQGYWLSLHDYDQVAAAKAVSMPILLLQGDGDFQVSPTLDFVRWQKQLAGRPHTAFRLYPGLSHLFMPAGSTGTLADYKTPARVDTQVVDDIAAWLKARSPR</sequence>
<dbReference type="InterPro" id="IPR024981">
    <property type="entry name" value="DUF3887"/>
</dbReference>
<gene>
    <name evidence="4" type="ORF">ISP14_01340</name>
</gene>
<dbReference type="Pfam" id="PF13026">
    <property type="entry name" value="DUF3887"/>
    <property type="match status" value="1"/>
</dbReference>
<dbReference type="Pfam" id="PF12146">
    <property type="entry name" value="Hydrolase_4"/>
    <property type="match status" value="1"/>
</dbReference>
<proteinExistence type="predicted"/>
<dbReference type="SUPFAM" id="SSF53474">
    <property type="entry name" value="alpha/beta-Hydrolases"/>
    <property type="match status" value="1"/>
</dbReference>
<dbReference type="InterPro" id="IPR053145">
    <property type="entry name" value="AB_hydrolase_Est10"/>
</dbReference>
<evidence type="ECO:0000313" key="5">
    <source>
        <dbReference type="Proteomes" id="UP001620397"/>
    </source>
</evidence>
<evidence type="ECO:0000256" key="1">
    <source>
        <dbReference type="SAM" id="SignalP"/>
    </source>
</evidence>
<keyword evidence="5" id="KW-1185">Reference proteome</keyword>
<evidence type="ECO:0000313" key="4">
    <source>
        <dbReference type="EMBL" id="MFK2929423.1"/>
    </source>
</evidence>
<keyword evidence="4" id="KW-0378">Hydrolase</keyword>
<dbReference type="PANTHER" id="PTHR43265:SF1">
    <property type="entry name" value="ESTERASE ESTD"/>
    <property type="match status" value="1"/>
</dbReference>
<accession>A0ABW8KBB5</accession>
<keyword evidence="1" id="KW-0732">Signal</keyword>
<dbReference type="Gene3D" id="3.10.450.590">
    <property type="match status" value="1"/>
</dbReference>
<feature type="domain" description="DUF3887" evidence="3">
    <location>
        <begin position="39"/>
        <end position="122"/>
    </location>
</feature>
<feature type="signal peptide" evidence="1">
    <location>
        <begin position="1"/>
        <end position="23"/>
    </location>
</feature>
<dbReference type="Gene3D" id="3.40.50.1820">
    <property type="entry name" value="alpha/beta hydrolase"/>
    <property type="match status" value="1"/>
</dbReference>
<organism evidence="4 5">
    <name type="scientific">Dyella agri</name>
    <dbReference type="NCBI Taxonomy" id="1926869"/>
    <lineage>
        <taxon>Bacteria</taxon>
        <taxon>Pseudomonadati</taxon>
        <taxon>Pseudomonadota</taxon>
        <taxon>Gammaproteobacteria</taxon>
        <taxon>Lysobacterales</taxon>
        <taxon>Rhodanobacteraceae</taxon>
        <taxon>Dyella</taxon>
    </lineage>
</organism>
<dbReference type="PANTHER" id="PTHR43265">
    <property type="entry name" value="ESTERASE ESTD"/>
    <property type="match status" value="1"/>
</dbReference>
<protein>
    <submittedName>
        <fullName evidence="4">Alpha/beta fold hydrolase</fullName>
    </submittedName>
</protein>
<comment type="caution">
    <text evidence="4">The sequence shown here is derived from an EMBL/GenBank/DDBJ whole genome shotgun (WGS) entry which is preliminary data.</text>
</comment>
<dbReference type="GO" id="GO:0016787">
    <property type="term" value="F:hydrolase activity"/>
    <property type="evidence" value="ECO:0007669"/>
    <property type="project" value="UniProtKB-KW"/>
</dbReference>
<dbReference type="Proteomes" id="UP001620397">
    <property type="component" value="Unassembled WGS sequence"/>
</dbReference>
<dbReference type="EMBL" id="JADIKL010000001">
    <property type="protein sequence ID" value="MFK2929423.1"/>
    <property type="molecule type" value="Genomic_DNA"/>
</dbReference>
<feature type="chain" id="PRO_5045852885" evidence="1">
    <location>
        <begin position="24"/>
        <end position="445"/>
    </location>
</feature>
<reference evidence="4 5" key="1">
    <citation type="submission" date="2020-10" db="EMBL/GenBank/DDBJ databases">
        <title>Phylogeny of dyella-like bacteria.</title>
        <authorList>
            <person name="Fu J."/>
        </authorList>
    </citation>
    <scope>NUCLEOTIDE SEQUENCE [LARGE SCALE GENOMIC DNA]</scope>
    <source>
        <strain evidence="4 5">DKC-1</strain>
    </source>
</reference>
<dbReference type="InterPro" id="IPR029058">
    <property type="entry name" value="AB_hydrolase_fold"/>
</dbReference>
<evidence type="ECO:0000259" key="2">
    <source>
        <dbReference type="Pfam" id="PF12146"/>
    </source>
</evidence>
<evidence type="ECO:0000259" key="3">
    <source>
        <dbReference type="Pfam" id="PF13026"/>
    </source>
</evidence>
<dbReference type="RefSeq" id="WP_404535431.1">
    <property type="nucleotide sequence ID" value="NZ_JADIKL010000001.1"/>
</dbReference>